<keyword evidence="3" id="KW-1185">Reference proteome</keyword>
<feature type="chain" id="PRO_5019278269" evidence="1">
    <location>
        <begin position="25"/>
        <end position="156"/>
    </location>
</feature>
<accession>A0A411PGR2</accession>
<dbReference type="InterPro" id="IPR032577">
    <property type="entry name" value="DUF4920"/>
</dbReference>
<dbReference type="Pfam" id="PF16267">
    <property type="entry name" value="DUF4920"/>
    <property type="match status" value="1"/>
</dbReference>
<dbReference type="RefSeq" id="WP_130599175.1">
    <property type="nucleotide sequence ID" value="NZ_CP036200.1"/>
</dbReference>
<dbReference type="OrthoDB" id="129527at2"/>
<dbReference type="EMBL" id="CP036200">
    <property type="protein sequence ID" value="QBF82743.1"/>
    <property type="molecule type" value="Genomic_DNA"/>
</dbReference>
<protein>
    <submittedName>
        <fullName evidence="2">DUF4920 domain-containing protein</fullName>
    </submittedName>
</protein>
<keyword evidence="1" id="KW-0732">Signal</keyword>
<evidence type="ECO:0000313" key="2">
    <source>
        <dbReference type="EMBL" id="QBF82743.1"/>
    </source>
</evidence>
<feature type="signal peptide" evidence="1">
    <location>
        <begin position="1"/>
        <end position="24"/>
    </location>
</feature>
<evidence type="ECO:0000256" key="1">
    <source>
        <dbReference type="SAM" id="SignalP"/>
    </source>
</evidence>
<dbReference type="AlphaFoldDB" id="A0A411PGR2"/>
<reference evidence="2 3" key="1">
    <citation type="submission" date="2019-02" db="EMBL/GenBank/DDBJ databases">
        <title>Shewanella sp. D4-2 isolated from Dokdo Island.</title>
        <authorList>
            <person name="Baek K."/>
        </authorList>
    </citation>
    <scope>NUCLEOTIDE SEQUENCE [LARGE SCALE GENOMIC DNA]</scope>
    <source>
        <strain evidence="2 3">D4-2</strain>
    </source>
</reference>
<proteinExistence type="predicted"/>
<gene>
    <name evidence="2" type="ORF">EXU30_08610</name>
</gene>
<dbReference type="Proteomes" id="UP000291106">
    <property type="component" value="Chromosome"/>
</dbReference>
<sequence length="156" mass="16936">MKLRLTVAASMLCGALIAPMSALATDFGSGVNQDLLVPVSTLMADPESYLENPVTIEGTIVGVCEHRGCWMTIASDKRFESLRIKVKDGEMVFPLTARGKKALATGKLQALRYNLEQTKEIKAYYAKEAGEEFDPASVTEPMTMYQLVPTGVSIAD</sequence>
<evidence type="ECO:0000313" key="3">
    <source>
        <dbReference type="Proteomes" id="UP000291106"/>
    </source>
</evidence>
<name>A0A411PGR2_9GAMM</name>
<organism evidence="2 3">
    <name type="scientific">Shewanella maritima</name>
    <dbReference type="NCBI Taxonomy" id="2520507"/>
    <lineage>
        <taxon>Bacteria</taxon>
        <taxon>Pseudomonadati</taxon>
        <taxon>Pseudomonadota</taxon>
        <taxon>Gammaproteobacteria</taxon>
        <taxon>Alteromonadales</taxon>
        <taxon>Shewanellaceae</taxon>
        <taxon>Shewanella</taxon>
    </lineage>
</organism>
<dbReference type="KEGG" id="smai:EXU30_08610"/>